<dbReference type="InterPro" id="IPR005650">
    <property type="entry name" value="BlaI_family"/>
</dbReference>
<keyword evidence="2" id="KW-0805">Transcription regulation</keyword>
<evidence type="ECO:0000256" key="3">
    <source>
        <dbReference type="ARBA" id="ARBA00023125"/>
    </source>
</evidence>
<dbReference type="Pfam" id="PF03965">
    <property type="entry name" value="Penicillinase_R"/>
    <property type="match status" value="1"/>
</dbReference>
<dbReference type="EMBL" id="LRQE01000020">
    <property type="protein sequence ID" value="KXA31090.1"/>
    <property type="molecule type" value="Genomic_DNA"/>
</dbReference>
<evidence type="ECO:0000256" key="4">
    <source>
        <dbReference type="ARBA" id="ARBA00023163"/>
    </source>
</evidence>
<dbReference type="GO" id="GO:0003677">
    <property type="term" value="F:DNA binding"/>
    <property type="evidence" value="ECO:0007669"/>
    <property type="project" value="UniProtKB-KW"/>
</dbReference>
<name>A0A133PR53_9FIRM</name>
<comment type="caution">
    <text evidence="6">The sequence shown here is derived from an EMBL/GenBank/DDBJ whole genome shotgun (WGS) entry which is preliminary data.</text>
</comment>
<dbReference type="AlphaFoldDB" id="A0A133PR53"/>
<dbReference type="Gene3D" id="1.10.4040.10">
    <property type="entry name" value="Penicillinase repressor domain"/>
    <property type="match status" value="1"/>
</dbReference>
<dbReference type="Gene3D" id="1.10.10.10">
    <property type="entry name" value="Winged helix-like DNA-binding domain superfamily/Winged helix DNA-binding domain"/>
    <property type="match status" value="1"/>
</dbReference>
<comment type="similarity">
    <text evidence="1">Belongs to the BlaI transcriptional regulatory family.</text>
</comment>
<evidence type="ECO:0000313" key="7">
    <source>
        <dbReference type="Proteomes" id="UP000070174"/>
    </source>
</evidence>
<evidence type="ECO:0000256" key="1">
    <source>
        <dbReference type="ARBA" id="ARBA00011046"/>
    </source>
</evidence>
<accession>A0A133PR53</accession>
<dbReference type="Proteomes" id="UP000070174">
    <property type="component" value="Unassembled WGS sequence"/>
</dbReference>
<evidence type="ECO:0000256" key="5">
    <source>
        <dbReference type="SAM" id="MobiDB-lite"/>
    </source>
</evidence>
<dbReference type="RefSeq" id="WP_060799787.1">
    <property type="nucleotide sequence ID" value="NZ_KQ957095.1"/>
</dbReference>
<reference evidence="6 7" key="1">
    <citation type="submission" date="2016-01" db="EMBL/GenBank/DDBJ databases">
        <authorList>
            <person name="Oliw E.H."/>
        </authorList>
    </citation>
    <scope>NUCLEOTIDE SEQUENCE [LARGE SCALE GENOMIC DNA]</scope>
    <source>
        <strain evidence="6 7">CMW7756A</strain>
    </source>
</reference>
<dbReference type="GO" id="GO:0045892">
    <property type="term" value="P:negative regulation of DNA-templated transcription"/>
    <property type="evidence" value="ECO:0007669"/>
    <property type="project" value="InterPro"/>
</dbReference>
<sequence length="140" mass="16412">MEFSDGELLVMEELWKGDVLDENGEIQALALSKILMEKYDISKTSCYTFFGRLVEKGAIARRYPRYTIRVLVSREDALLNKQIEAFHKLFKGSLLNICKTFLQNEEVTKEEIEEMKKLIDSFDEEEKEDQEEEKDDTKSN</sequence>
<feature type="region of interest" description="Disordered" evidence="5">
    <location>
        <begin position="119"/>
        <end position="140"/>
    </location>
</feature>
<organism evidence="6">
    <name type="scientific">Peptoniphilus harei</name>
    <dbReference type="NCBI Taxonomy" id="54005"/>
    <lineage>
        <taxon>Bacteria</taxon>
        <taxon>Bacillati</taxon>
        <taxon>Bacillota</taxon>
        <taxon>Tissierellia</taxon>
        <taxon>Tissierellales</taxon>
        <taxon>Peptoniphilaceae</taxon>
        <taxon>Peptoniphilus</taxon>
    </lineage>
</organism>
<keyword evidence="3" id="KW-0238">DNA-binding</keyword>
<evidence type="ECO:0000313" key="6">
    <source>
        <dbReference type="EMBL" id="KXA31090.1"/>
    </source>
</evidence>
<proteinExistence type="inferred from homology"/>
<feature type="compositionally biased region" description="Acidic residues" evidence="5">
    <location>
        <begin position="121"/>
        <end position="134"/>
    </location>
</feature>
<protein>
    <submittedName>
        <fullName evidence="6">Transcriptional regulator, BlaI/MecI/CopY family</fullName>
    </submittedName>
</protein>
<gene>
    <name evidence="6" type="ORF">HMPREF3229_00530</name>
</gene>
<dbReference type="PATRIC" id="fig|54005.3.peg.523"/>
<dbReference type="SUPFAM" id="SSF46785">
    <property type="entry name" value="Winged helix' DNA-binding domain"/>
    <property type="match status" value="1"/>
</dbReference>
<dbReference type="InterPro" id="IPR036388">
    <property type="entry name" value="WH-like_DNA-bd_sf"/>
</dbReference>
<dbReference type="InterPro" id="IPR036390">
    <property type="entry name" value="WH_DNA-bd_sf"/>
</dbReference>
<evidence type="ECO:0000256" key="2">
    <source>
        <dbReference type="ARBA" id="ARBA00023015"/>
    </source>
</evidence>
<keyword evidence="4" id="KW-0804">Transcription</keyword>